<feature type="compositionally biased region" description="Low complexity" evidence="1">
    <location>
        <begin position="163"/>
        <end position="182"/>
    </location>
</feature>
<dbReference type="AlphaFoldDB" id="A0A9X0DMD7"/>
<dbReference type="OrthoDB" id="3563750at2759"/>
<reference evidence="2" key="1">
    <citation type="submission" date="2022-11" db="EMBL/GenBank/DDBJ databases">
        <title>Genome Resource of Sclerotinia nivalis Strain SnTB1, a Plant Pathogen Isolated from American Ginseng.</title>
        <authorList>
            <person name="Fan S."/>
        </authorList>
    </citation>
    <scope>NUCLEOTIDE SEQUENCE</scope>
    <source>
        <strain evidence="2">SnTB1</strain>
    </source>
</reference>
<proteinExistence type="predicted"/>
<evidence type="ECO:0000313" key="2">
    <source>
        <dbReference type="EMBL" id="KAJ8067037.1"/>
    </source>
</evidence>
<feature type="region of interest" description="Disordered" evidence="1">
    <location>
        <begin position="161"/>
        <end position="182"/>
    </location>
</feature>
<organism evidence="2 3">
    <name type="scientific">Sclerotinia nivalis</name>
    <dbReference type="NCBI Taxonomy" id="352851"/>
    <lineage>
        <taxon>Eukaryota</taxon>
        <taxon>Fungi</taxon>
        <taxon>Dikarya</taxon>
        <taxon>Ascomycota</taxon>
        <taxon>Pezizomycotina</taxon>
        <taxon>Leotiomycetes</taxon>
        <taxon>Helotiales</taxon>
        <taxon>Sclerotiniaceae</taxon>
        <taxon>Sclerotinia</taxon>
    </lineage>
</organism>
<sequence>MVSPLGGVINECNLFLSMPVTKSLSVHNPVRIAFKIDRSGTERTPCNTCARSHRLCVIDESLSSRCSECLRSKKGHCNAGSSMLSFYESLDRQQEQLRLEEEKEFARVQESNAKILRLCKQQKFLRKRKREMIRCDAQSLDALDALKEEERLEKERIEKEKAGAAIAASAPSGSSSFGFHDSSGPEVFDEAYWASLDTSNGMPPFS</sequence>
<evidence type="ECO:0000256" key="1">
    <source>
        <dbReference type="SAM" id="MobiDB-lite"/>
    </source>
</evidence>
<name>A0A9X0DMD7_9HELO</name>
<comment type="caution">
    <text evidence="2">The sequence shown here is derived from an EMBL/GenBank/DDBJ whole genome shotgun (WGS) entry which is preliminary data.</text>
</comment>
<evidence type="ECO:0000313" key="3">
    <source>
        <dbReference type="Proteomes" id="UP001152300"/>
    </source>
</evidence>
<protein>
    <submittedName>
        <fullName evidence="2">Uncharacterized protein</fullName>
    </submittedName>
</protein>
<accession>A0A9X0DMD7</accession>
<keyword evidence="3" id="KW-1185">Reference proteome</keyword>
<gene>
    <name evidence="2" type="ORF">OCU04_004417</name>
</gene>
<dbReference type="EMBL" id="JAPEIS010000004">
    <property type="protein sequence ID" value="KAJ8067037.1"/>
    <property type="molecule type" value="Genomic_DNA"/>
</dbReference>
<dbReference type="Proteomes" id="UP001152300">
    <property type="component" value="Unassembled WGS sequence"/>
</dbReference>